<dbReference type="AlphaFoldDB" id="A0A2A5JNE4"/>
<feature type="region of interest" description="Disordered" evidence="1">
    <location>
        <begin position="24"/>
        <end position="65"/>
    </location>
</feature>
<evidence type="ECO:0000313" key="3">
    <source>
        <dbReference type="Proteomes" id="UP000228621"/>
    </source>
</evidence>
<organism evidence="2 3">
    <name type="scientific">Pseudoalteromonas piscicida</name>
    <dbReference type="NCBI Taxonomy" id="43662"/>
    <lineage>
        <taxon>Bacteria</taxon>
        <taxon>Pseudomonadati</taxon>
        <taxon>Pseudomonadota</taxon>
        <taxon>Gammaproteobacteria</taxon>
        <taxon>Alteromonadales</taxon>
        <taxon>Pseudoalteromonadaceae</taxon>
        <taxon>Pseudoalteromonas</taxon>
    </lineage>
</organism>
<sequence length="65" mass="7395">MNSVNVNTANAQCIHCVASFSINTAPSPPKSTQKTMLFKIKNPKLENKKTTKKRKKELKQQKHQK</sequence>
<evidence type="ECO:0000256" key="1">
    <source>
        <dbReference type="SAM" id="MobiDB-lite"/>
    </source>
</evidence>
<dbReference type="EMBL" id="NKHF01000071">
    <property type="protein sequence ID" value="PCK30859.1"/>
    <property type="molecule type" value="Genomic_DNA"/>
</dbReference>
<gene>
    <name evidence="2" type="ORF">CEX98_15425</name>
</gene>
<reference evidence="3" key="1">
    <citation type="journal article" date="2019" name="Genome Announc.">
        <title>Draft Genome Sequence of Pseudoalteromonas piscicida Strain 36Y ROTHPW, an Hypersaline Seawater Isolate from the South Coast of Sonora, Mexico.</title>
        <authorList>
            <person name="Sanchez-Diaz R."/>
            <person name="Molina-Garza Z.J."/>
            <person name="Cruz-Suarez L.E."/>
            <person name="Selvin J."/>
            <person name="Kiran G.S."/>
            <person name="Ibarra-Gamez J.C."/>
            <person name="Gomez-Gil B."/>
            <person name="Galaviz-Silva L."/>
        </authorList>
    </citation>
    <scope>NUCLEOTIDE SEQUENCE [LARGE SCALE GENOMIC DNA]</scope>
    <source>
        <strain evidence="3">36Y_RITHPW</strain>
    </source>
</reference>
<dbReference type="Proteomes" id="UP000228621">
    <property type="component" value="Unassembled WGS sequence"/>
</dbReference>
<comment type="caution">
    <text evidence="2">The sequence shown here is derived from an EMBL/GenBank/DDBJ whole genome shotgun (WGS) entry which is preliminary data.</text>
</comment>
<dbReference type="OrthoDB" id="9894419at2"/>
<feature type="compositionally biased region" description="Polar residues" evidence="1">
    <location>
        <begin position="24"/>
        <end position="35"/>
    </location>
</feature>
<accession>A0A2A5JNE4</accession>
<keyword evidence="3" id="KW-1185">Reference proteome</keyword>
<name>A0A2A5JNE4_PSEO7</name>
<evidence type="ECO:0000313" key="2">
    <source>
        <dbReference type="EMBL" id="PCK30859.1"/>
    </source>
</evidence>
<feature type="compositionally biased region" description="Basic residues" evidence="1">
    <location>
        <begin position="50"/>
        <end position="65"/>
    </location>
</feature>
<protein>
    <submittedName>
        <fullName evidence="2">Uncharacterized protein</fullName>
    </submittedName>
</protein>
<proteinExistence type="predicted"/>